<reference evidence="12 13" key="1">
    <citation type="submission" date="2014-09" db="EMBL/GenBank/DDBJ databases">
        <authorList>
            <person name="Urmite Genomes Urmite Genomes"/>
        </authorList>
    </citation>
    <scope>NUCLEOTIDE SEQUENCE [LARGE SCALE GENOMIC DNA]</scope>
    <source>
        <strain evidence="12 13">ES2</strain>
    </source>
</reference>
<dbReference type="InterPro" id="IPR005886">
    <property type="entry name" value="UDP_G4E"/>
</dbReference>
<dbReference type="Gene3D" id="3.90.25.10">
    <property type="entry name" value="UDP-galactose 4-epimerase, domain 1"/>
    <property type="match status" value="1"/>
</dbReference>
<dbReference type="NCBIfam" id="NF007956">
    <property type="entry name" value="PRK10675.1"/>
    <property type="match status" value="1"/>
</dbReference>
<dbReference type="EC" id="5.1.3.2" evidence="5 10"/>
<comment type="cofactor">
    <cofactor evidence="2 10">
        <name>NAD(+)</name>
        <dbReference type="ChEBI" id="CHEBI:57540"/>
    </cofactor>
</comment>
<dbReference type="GO" id="GO:0006012">
    <property type="term" value="P:galactose metabolic process"/>
    <property type="evidence" value="ECO:0007669"/>
    <property type="project" value="UniProtKB-UniPathway"/>
</dbReference>
<evidence type="ECO:0000259" key="11">
    <source>
        <dbReference type="Pfam" id="PF01370"/>
    </source>
</evidence>
<keyword evidence="9 10" id="KW-0413">Isomerase</keyword>
<evidence type="ECO:0000256" key="6">
    <source>
        <dbReference type="ARBA" id="ARBA00018569"/>
    </source>
</evidence>
<dbReference type="SUPFAM" id="SSF51735">
    <property type="entry name" value="NAD(P)-binding Rossmann-fold domains"/>
    <property type="match status" value="1"/>
</dbReference>
<dbReference type="RefSeq" id="WP_052650825.1">
    <property type="nucleotide sequence ID" value="NZ_CCXS01000001.1"/>
</dbReference>
<protein>
    <recommendedName>
        <fullName evidence="6 10">UDP-glucose 4-epimerase</fullName>
        <ecNumber evidence="5 10">5.1.3.2</ecNumber>
    </recommendedName>
</protein>
<evidence type="ECO:0000256" key="7">
    <source>
        <dbReference type="ARBA" id="ARBA00023027"/>
    </source>
</evidence>
<dbReference type="NCBIfam" id="TIGR01179">
    <property type="entry name" value="galE"/>
    <property type="match status" value="1"/>
</dbReference>
<sequence length="353" mass="39302">MIFITGGAGFIGSHAAVELLEAGHEIVVADTLINSQSEAIRRIKSITGKDFPFYQVNLLDYKKLNEIFTLHPISAVMHFAGLKSAAESEADPLAYYRNNLAGTLYLCEIMKRHGVKKLIFSSSAMVYDVSDDTPLIEESPLAASNPYGRSKSMTEEVLKDLLVSDPEWRIAVLRYFNPIGAHESGLLGEEPKGKPNNLMPFITQVAVGRRKVVQVFGDDYDTHDGTGVRDYIHVTDLVKGHVKALDYLETHEGLETFNLGTGKGYSVLDLIRTFSLATGIDVPYQIAPRRSGDAACYWADPSKAQSVLDWKVERDLMQMCRDSWNWQAKNPFGYKESMHPAASFLGRELDKAF</sequence>
<dbReference type="PANTHER" id="PTHR43725">
    <property type="entry name" value="UDP-GLUCOSE 4-EPIMERASE"/>
    <property type="match status" value="1"/>
</dbReference>
<name>A0A098ELE9_9BACL</name>
<organism evidence="12 13">
    <name type="scientific">Planococcus massiliensis</name>
    <dbReference type="NCBI Taxonomy" id="1499687"/>
    <lineage>
        <taxon>Bacteria</taxon>
        <taxon>Bacillati</taxon>
        <taxon>Bacillota</taxon>
        <taxon>Bacilli</taxon>
        <taxon>Bacillales</taxon>
        <taxon>Caryophanaceae</taxon>
        <taxon>Planococcus</taxon>
    </lineage>
</organism>
<keyword evidence="10" id="KW-0119">Carbohydrate metabolism</keyword>
<gene>
    <name evidence="12" type="primary">lnpD</name>
    <name evidence="12" type="ORF">BN1080_01016</name>
</gene>
<keyword evidence="13" id="KW-1185">Reference proteome</keyword>
<keyword evidence="8" id="KW-0299">Galactose metabolism</keyword>
<evidence type="ECO:0000256" key="5">
    <source>
        <dbReference type="ARBA" id="ARBA00013189"/>
    </source>
</evidence>
<evidence type="ECO:0000313" key="12">
    <source>
        <dbReference type="EMBL" id="CEG22096.1"/>
    </source>
</evidence>
<dbReference type="GO" id="GO:0003978">
    <property type="term" value="F:UDP-glucose 4-epimerase activity"/>
    <property type="evidence" value="ECO:0007669"/>
    <property type="project" value="UniProtKB-UniRule"/>
</dbReference>
<proteinExistence type="inferred from homology"/>
<evidence type="ECO:0000256" key="4">
    <source>
        <dbReference type="ARBA" id="ARBA00007637"/>
    </source>
</evidence>
<dbReference type="InterPro" id="IPR001509">
    <property type="entry name" value="Epimerase_deHydtase"/>
</dbReference>
<comment type="subunit">
    <text evidence="10">Homodimer.</text>
</comment>
<feature type="domain" description="NAD-dependent epimerase/dehydratase" evidence="11">
    <location>
        <begin position="2"/>
        <end position="260"/>
    </location>
</feature>
<dbReference type="CDD" id="cd05247">
    <property type="entry name" value="UDP_G4E_1_SDR_e"/>
    <property type="match status" value="1"/>
</dbReference>
<dbReference type="EMBL" id="CCXS01000001">
    <property type="protein sequence ID" value="CEG22096.1"/>
    <property type="molecule type" value="Genomic_DNA"/>
</dbReference>
<dbReference type="Proteomes" id="UP000043699">
    <property type="component" value="Unassembled WGS sequence"/>
</dbReference>
<dbReference type="Pfam" id="PF01370">
    <property type="entry name" value="Epimerase"/>
    <property type="match status" value="1"/>
</dbReference>
<evidence type="ECO:0000256" key="1">
    <source>
        <dbReference type="ARBA" id="ARBA00000083"/>
    </source>
</evidence>
<evidence type="ECO:0000256" key="10">
    <source>
        <dbReference type="RuleBase" id="RU366046"/>
    </source>
</evidence>
<dbReference type="AlphaFoldDB" id="A0A098ELE9"/>
<evidence type="ECO:0000256" key="8">
    <source>
        <dbReference type="ARBA" id="ARBA00023144"/>
    </source>
</evidence>
<keyword evidence="7 10" id="KW-0520">NAD</keyword>
<comment type="pathway">
    <text evidence="3 10">Carbohydrate metabolism; galactose metabolism.</text>
</comment>
<dbReference type="PANTHER" id="PTHR43725:SF47">
    <property type="entry name" value="UDP-GLUCOSE 4-EPIMERASE"/>
    <property type="match status" value="1"/>
</dbReference>
<dbReference type="GO" id="GO:0005829">
    <property type="term" value="C:cytosol"/>
    <property type="evidence" value="ECO:0007669"/>
    <property type="project" value="TreeGrafter"/>
</dbReference>
<evidence type="ECO:0000256" key="2">
    <source>
        <dbReference type="ARBA" id="ARBA00001911"/>
    </source>
</evidence>
<dbReference type="InterPro" id="IPR036291">
    <property type="entry name" value="NAD(P)-bd_dom_sf"/>
</dbReference>
<evidence type="ECO:0000256" key="9">
    <source>
        <dbReference type="ARBA" id="ARBA00023235"/>
    </source>
</evidence>
<dbReference type="STRING" id="1499687.BN1080_01016"/>
<evidence type="ECO:0000313" key="13">
    <source>
        <dbReference type="Proteomes" id="UP000043699"/>
    </source>
</evidence>
<accession>A0A098ELE9</accession>
<dbReference type="Gene3D" id="3.40.50.720">
    <property type="entry name" value="NAD(P)-binding Rossmann-like Domain"/>
    <property type="match status" value="1"/>
</dbReference>
<dbReference type="UniPathway" id="UPA00214"/>
<dbReference type="OrthoDB" id="9771073at2"/>
<comment type="similarity">
    <text evidence="4 10">Belongs to the NAD(P)-dependent epimerase/dehydratase family.</text>
</comment>
<evidence type="ECO:0000256" key="3">
    <source>
        <dbReference type="ARBA" id="ARBA00004947"/>
    </source>
</evidence>
<comment type="catalytic activity">
    <reaction evidence="1 10">
        <text>UDP-alpha-D-glucose = UDP-alpha-D-galactose</text>
        <dbReference type="Rhea" id="RHEA:22168"/>
        <dbReference type="ChEBI" id="CHEBI:58885"/>
        <dbReference type="ChEBI" id="CHEBI:66914"/>
        <dbReference type="EC" id="5.1.3.2"/>
    </reaction>
</comment>